<protein>
    <submittedName>
        <fullName evidence="2">Uncharacterized protein</fullName>
    </submittedName>
</protein>
<dbReference type="RefSeq" id="WP_055318442.1">
    <property type="nucleotide sequence ID" value="NZ_JAFNBT010000028.1"/>
</dbReference>
<comment type="caution">
    <text evidence="2">The sequence shown here is derived from an EMBL/GenBank/DDBJ whole genome shotgun (WGS) entry which is preliminary data.</text>
</comment>
<sequence length="195" mass="22638">MSSFKLIVDVLASLAALVAILTVLFSWWYSRLPPLIVSQMVISRTGNKHRIFVRLQNRRQYPVKILSLDCYRDKKFNVRGNGNEKPTLFPSVNVGDKILSYGELHVVERGEIIFETETNVENLDIGKFYFSIRTLHGRMDLVCNNVAYFEKQITTVDPKSNYYTKSRFVAYALYAIKYVRYSIQKMKSKIVDKGF</sequence>
<keyword evidence="1" id="KW-1133">Transmembrane helix</keyword>
<dbReference type="AlphaFoldDB" id="A0A822MSS8"/>
<keyword evidence="1" id="KW-0472">Membrane</keyword>
<dbReference type="EMBL" id="CCJV01000040">
    <property type="protein sequence ID" value="CDS99604.1"/>
    <property type="molecule type" value="Genomic_DNA"/>
</dbReference>
<dbReference type="Proteomes" id="UP000049495">
    <property type="component" value="Unassembled WGS sequence"/>
</dbReference>
<proteinExistence type="predicted"/>
<reference evidence="3" key="1">
    <citation type="submission" date="2014-06" db="EMBL/GenBank/DDBJ databases">
        <authorList>
            <person name="Le Roux Frederique"/>
        </authorList>
    </citation>
    <scope>NUCLEOTIDE SEQUENCE [LARGE SCALE GENOMIC DNA]</scope>
    <source>
        <strain evidence="3">J5-5</strain>
    </source>
</reference>
<evidence type="ECO:0000256" key="1">
    <source>
        <dbReference type="SAM" id="Phobius"/>
    </source>
</evidence>
<accession>A0A822MSS8</accession>
<evidence type="ECO:0000313" key="2">
    <source>
        <dbReference type="EMBL" id="CDS99604.1"/>
    </source>
</evidence>
<evidence type="ECO:0000313" key="3">
    <source>
        <dbReference type="Proteomes" id="UP000049495"/>
    </source>
</evidence>
<organism evidence="2 3">
    <name type="scientific">Vibrio crassostreae</name>
    <dbReference type="NCBI Taxonomy" id="246167"/>
    <lineage>
        <taxon>Bacteria</taxon>
        <taxon>Pseudomonadati</taxon>
        <taxon>Pseudomonadota</taxon>
        <taxon>Gammaproteobacteria</taxon>
        <taxon>Vibrionales</taxon>
        <taxon>Vibrionaceae</taxon>
        <taxon>Vibrio</taxon>
    </lineage>
</organism>
<gene>
    <name evidence="2" type="ORF">VCR5J5_1340050</name>
</gene>
<feature type="transmembrane region" description="Helical" evidence="1">
    <location>
        <begin position="7"/>
        <end position="29"/>
    </location>
</feature>
<name>A0A822MSS8_9VIBR</name>
<keyword evidence="1" id="KW-0812">Transmembrane</keyword>